<dbReference type="PANTHER" id="PTHR47951">
    <property type="entry name" value="OS08G0547900 PROTEIN"/>
    <property type="match status" value="1"/>
</dbReference>
<dbReference type="PRINTS" id="PR00463">
    <property type="entry name" value="EP450I"/>
</dbReference>
<accession>A0AA88CKS6</accession>
<dbReference type="Pfam" id="PF00067">
    <property type="entry name" value="p450"/>
    <property type="match status" value="1"/>
</dbReference>
<organism evidence="1 2">
    <name type="scientific">Ficus carica</name>
    <name type="common">Common fig</name>
    <dbReference type="NCBI Taxonomy" id="3494"/>
    <lineage>
        <taxon>Eukaryota</taxon>
        <taxon>Viridiplantae</taxon>
        <taxon>Streptophyta</taxon>
        <taxon>Embryophyta</taxon>
        <taxon>Tracheophyta</taxon>
        <taxon>Spermatophyta</taxon>
        <taxon>Magnoliopsida</taxon>
        <taxon>eudicotyledons</taxon>
        <taxon>Gunneridae</taxon>
        <taxon>Pentapetalae</taxon>
        <taxon>rosids</taxon>
        <taxon>fabids</taxon>
        <taxon>Rosales</taxon>
        <taxon>Moraceae</taxon>
        <taxon>Ficeae</taxon>
        <taxon>Ficus</taxon>
    </lineage>
</organism>
<name>A0AA88CKS6_FICCA</name>
<evidence type="ECO:0008006" key="3">
    <source>
        <dbReference type="Google" id="ProtNLM"/>
    </source>
</evidence>
<dbReference type="InterPro" id="IPR036396">
    <property type="entry name" value="Cyt_P450_sf"/>
</dbReference>
<proteinExistence type="predicted"/>
<evidence type="ECO:0000313" key="2">
    <source>
        <dbReference type="Proteomes" id="UP001187192"/>
    </source>
</evidence>
<dbReference type="AlphaFoldDB" id="A0AA88CKS6"/>
<evidence type="ECO:0000313" key="1">
    <source>
        <dbReference type="EMBL" id="GMN20306.1"/>
    </source>
</evidence>
<dbReference type="EMBL" id="BTGU01007679">
    <property type="protein sequence ID" value="GMN20306.1"/>
    <property type="molecule type" value="Genomic_DNA"/>
</dbReference>
<dbReference type="Proteomes" id="UP001187192">
    <property type="component" value="Unassembled WGS sequence"/>
</dbReference>
<dbReference type="GO" id="GO:0004497">
    <property type="term" value="F:monooxygenase activity"/>
    <property type="evidence" value="ECO:0007669"/>
    <property type="project" value="InterPro"/>
</dbReference>
<gene>
    <name evidence="1" type="ORF">TIFTF001_050020</name>
</gene>
<sequence length="132" mass="14885">MVEWTMTELMMHPDIMRKCQAELSDVVGGHKIVEETHLTKLAYLLAVVKETLRLHPAAPLLLPRSPSKSSTVGGYAIPKGTKVLLNVWAMHRDPQFWDHPLEFRPQRKKNMCRASFGGEDVDACIGYVVAFV</sequence>
<dbReference type="GO" id="GO:0016705">
    <property type="term" value="F:oxidoreductase activity, acting on paired donors, with incorporation or reduction of molecular oxygen"/>
    <property type="evidence" value="ECO:0007669"/>
    <property type="project" value="InterPro"/>
</dbReference>
<dbReference type="Gene3D" id="1.10.630.10">
    <property type="entry name" value="Cytochrome P450"/>
    <property type="match status" value="1"/>
</dbReference>
<dbReference type="GO" id="GO:0020037">
    <property type="term" value="F:heme binding"/>
    <property type="evidence" value="ECO:0007669"/>
    <property type="project" value="InterPro"/>
</dbReference>
<dbReference type="InterPro" id="IPR001128">
    <property type="entry name" value="Cyt_P450"/>
</dbReference>
<dbReference type="SUPFAM" id="SSF48264">
    <property type="entry name" value="Cytochrome P450"/>
    <property type="match status" value="1"/>
</dbReference>
<reference evidence="1" key="1">
    <citation type="submission" date="2023-07" db="EMBL/GenBank/DDBJ databases">
        <title>draft genome sequence of fig (Ficus carica).</title>
        <authorList>
            <person name="Takahashi T."/>
            <person name="Nishimura K."/>
        </authorList>
    </citation>
    <scope>NUCLEOTIDE SEQUENCE</scope>
</reference>
<dbReference type="PANTHER" id="PTHR47951:SF7">
    <property type="entry name" value="FLAVONOID 3',5'-HYDROXYLASE-LIKE ISOFORM X1"/>
    <property type="match status" value="1"/>
</dbReference>
<keyword evidence="2" id="KW-1185">Reference proteome</keyword>
<dbReference type="InterPro" id="IPR002401">
    <property type="entry name" value="Cyt_P450_E_grp-I"/>
</dbReference>
<dbReference type="GO" id="GO:0005506">
    <property type="term" value="F:iron ion binding"/>
    <property type="evidence" value="ECO:0007669"/>
    <property type="project" value="InterPro"/>
</dbReference>
<comment type="caution">
    <text evidence="1">The sequence shown here is derived from an EMBL/GenBank/DDBJ whole genome shotgun (WGS) entry which is preliminary data.</text>
</comment>
<dbReference type="Gramene" id="FCD_00006720-RA">
    <property type="protein sequence ID" value="FCD_00006720-RA:cds"/>
    <property type="gene ID" value="FCD_00006720"/>
</dbReference>
<protein>
    <recommendedName>
        <fullName evidence="3">Cytochrome P450</fullName>
    </recommendedName>
</protein>
<dbReference type="PRINTS" id="PR00385">
    <property type="entry name" value="P450"/>
</dbReference>